<dbReference type="InterPro" id="IPR044865">
    <property type="entry name" value="MRH_dom"/>
</dbReference>
<dbReference type="Proteomes" id="UP000318571">
    <property type="component" value="Chromosome 2"/>
</dbReference>
<dbReference type="STRING" id="6832.A0A553PA80"/>
<evidence type="ECO:0000256" key="1">
    <source>
        <dbReference type="ARBA" id="ARBA00022387"/>
    </source>
</evidence>
<dbReference type="SUPFAM" id="SSF50911">
    <property type="entry name" value="Mannose 6-phosphate receptor domain"/>
    <property type="match status" value="1"/>
</dbReference>
<dbReference type="InterPro" id="IPR039794">
    <property type="entry name" value="Gtb1-like"/>
</dbReference>
<keyword evidence="3" id="KW-0732">Signal</keyword>
<dbReference type="Pfam" id="PF01753">
    <property type="entry name" value="zf-MYND"/>
    <property type="match status" value="1"/>
</dbReference>
<evidence type="ECO:0000313" key="13">
    <source>
        <dbReference type="Proteomes" id="UP000318571"/>
    </source>
</evidence>
<evidence type="ECO:0000256" key="7">
    <source>
        <dbReference type="ARBA" id="ARBA00023157"/>
    </source>
</evidence>
<feature type="domain" description="MRH" evidence="11">
    <location>
        <begin position="967"/>
        <end position="1068"/>
    </location>
</feature>
<accession>A0A553PA80</accession>
<feature type="region of interest" description="Disordered" evidence="9">
    <location>
        <begin position="852"/>
        <end position="917"/>
    </location>
</feature>
<feature type="compositionally biased region" description="Acidic residues" evidence="9">
    <location>
        <begin position="877"/>
        <end position="890"/>
    </location>
</feature>
<evidence type="ECO:0000256" key="5">
    <source>
        <dbReference type="ARBA" id="ARBA00022824"/>
    </source>
</evidence>
<evidence type="ECO:0000256" key="3">
    <source>
        <dbReference type="ARBA" id="ARBA00022729"/>
    </source>
</evidence>
<organism evidence="12 13">
    <name type="scientific">Tigriopus californicus</name>
    <name type="common">Marine copepod</name>
    <dbReference type="NCBI Taxonomy" id="6832"/>
    <lineage>
        <taxon>Eukaryota</taxon>
        <taxon>Metazoa</taxon>
        <taxon>Ecdysozoa</taxon>
        <taxon>Arthropoda</taxon>
        <taxon>Crustacea</taxon>
        <taxon>Multicrustacea</taxon>
        <taxon>Hexanauplia</taxon>
        <taxon>Copepoda</taxon>
        <taxon>Harpacticoida</taxon>
        <taxon>Harpacticidae</taxon>
        <taxon>Tigriopus</taxon>
    </lineage>
</organism>
<reference evidence="12 13" key="1">
    <citation type="journal article" date="2018" name="Nat. Ecol. Evol.">
        <title>Genomic signatures of mitonuclear coevolution across populations of Tigriopus californicus.</title>
        <authorList>
            <person name="Barreto F.S."/>
            <person name="Watson E.T."/>
            <person name="Lima T.G."/>
            <person name="Willett C.S."/>
            <person name="Edmands S."/>
            <person name="Li W."/>
            <person name="Burton R.S."/>
        </authorList>
    </citation>
    <scope>NUCLEOTIDE SEQUENCE [LARGE SCALE GENOMIC DNA]</scope>
    <source>
        <strain evidence="12 13">San Diego</strain>
    </source>
</reference>
<protein>
    <recommendedName>
        <fullName evidence="1">Glucosidase 2 subunit beta</fullName>
    </recommendedName>
</protein>
<dbReference type="InterPro" id="IPR009011">
    <property type="entry name" value="Man6P_isomerase_rcpt-bd_dom_sf"/>
</dbReference>
<feature type="coiled-coil region" evidence="8">
    <location>
        <begin position="924"/>
        <end position="951"/>
    </location>
</feature>
<dbReference type="Pfam" id="PF12999">
    <property type="entry name" value="PRKCSH-like"/>
    <property type="match status" value="1"/>
</dbReference>
<keyword evidence="13" id="KW-1185">Reference proteome</keyword>
<keyword evidence="2" id="KW-0479">Metal-binding</keyword>
<dbReference type="InterPro" id="IPR046824">
    <property type="entry name" value="Mss51-like_C"/>
</dbReference>
<dbReference type="PANTHER" id="PTHR12630:SF1">
    <property type="entry name" value="GLUCOSIDASE 2 SUBUNIT BETA"/>
    <property type="match status" value="1"/>
</dbReference>
<evidence type="ECO:0000256" key="8">
    <source>
        <dbReference type="SAM" id="Coils"/>
    </source>
</evidence>
<dbReference type="Pfam" id="PF20179">
    <property type="entry name" value="MSS51_C"/>
    <property type="match status" value="1"/>
</dbReference>
<keyword evidence="5" id="KW-0256">Endoplasmic reticulum</keyword>
<dbReference type="InterPro" id="IPR002048">
    <property type="entry name" value="EF_hand_dom"/>
</dbReference>
<dbReference type="InterPro" id="IPR028146">
    <property type="entry name" value="PRKCSH_N"/>
</dbReference>
<feature type="coiled-coil region" evidence="8">
    <location>
        <begin position="722"/>
        <end position="795"/>
    </location>
</feature>
<dbReference type="GO" id="GO:0017177">
    <property type="term" value="C:glucosidase II complex"/>
    <property type="evidence" value="ECO:0007669"/>
    <property type="project" value="TreeGrafter"/>
</dbReference>
<keyword evidence="7" id="KW-1015">Disulfide bond</keyword>
<sequence>MCAAKMNFEGFKDLMHRVARSWLQLAKRKVTDIDKILDYLADDPFSAKQTANNEEAYEELMDVRMQLLDLSFEIDTHHNAYMEFMEQVLEAPDLLKQLTDGIPKEEKHLIHLELMIMEQVQDWEFGTGKVDQESEWTKEKRMVVTLPNGGTKTLTMTQVPHKRYWFGVCAVTSKIGNVKVCGGCKVVGYIGKDEQSQDWPNHKNLCKILKKARGDAELWTEKLTSDQMQELLRLELNRELNQFEVDITTFPRVCMITGSGAQQAEMRNCKNCFCVAFSPERYEEGMTLHGAEDCKALKTAAEDYKNEITLGHQVQHFVPQLLMKHKALPPTIEEFFQPEVASLVSNKLPGYQDSELRYLTFLYTCQLTVLYAAEQIGQLRTGPLDALESLTIHIVGTRIAELRHLNGWEIIACRLPKLRQLNLVFIGDETVASEFPPRFTYKGKELQAQRKNLTIDYYLEPPCLYQAYLKRDSFIDPDMIVALDFCLYKRYKLSLTEPSRQANGTTGTTRKCLRQSLSATSDIPFYSPQAISIQRDPSIRLDPSHRPVYRKDSSVNPKMNRDFTFFILLVLVCGCHWTLGSDPGSAVPRGVRPELTNLYLAAKDTFQCLDGSKAIPYLQINDDYCDCPDGSDEPGTSACGQSRFYCGNDGFQAKLLLSSRVNDGICDCCDGTDEWASGAPACPNTCFEMGRAAREEAERQAKIQAQGFETKKAMMQEGRTLKAEKQTELGDLEKELETVKKDEEVLEEEKNRVEETEKVFLDKHNALKEEQRKEREEAERQLDQEQAKIFFQEVDVNQDGVLHVTEIMANARFDQNQDQVVSDDEANFFMEGNTNYDLDAFLAHGWDLVKNQAAQGPPPVQTPPLEAGDEDLGRVGEDDDYPEYEGEPLDDDHAPDVEQQPEDIGSPQDQEEYDDETREAIRIADEARSKYEDARAKARDLEDRMNRVREFLLADYGEHGEFAPLKDKCFEYVDNEYIYKMCAFDYCSQKSKNGGGETRLGKWDTFEPVGNDKYAIMKFKNGQTCWNGPARSTTVRLQCGVEETVKAVSEPSKCEYEMVFETPAACSEPSATVAHDEL</sequence>
<evidence type="ECO:0000256" key="9">
    <source>
        <dbReference type="SAM" id="MobiDB-lite"/>
    </source>
</evidence>
<dbReference type="PROSITE" id="PS51914">
    <property type="entry name" value="MRH"/>
    <property type="match status" value="1"/>
</dbReference>
<dbReference type="PANTHER" id="PTHR12630">
    <property type="entry name" value="N-LINKED OLIGOSACCHARIDE PROCESSING"/>
    <property type="match status" value="1"/>
</dbReference>
<dbReference type="InterPro" id="IPR036055">
    <property type="entry name" value="LDL_receptor-like_sf"/>
</dbReference>
<evidence type="ECO:0000259" key="10">
    <source>
        <dbReference type="PROSITE" id="PS50222"/>
    </source>
</evidence>
<evidence type="ECO:0000256" key="2">
    <source>
        <dbReference type="ARBA" id="ARBA00022723"/>
    </source>
</evidence>
<dbReference type="Pfam" id="PF13015">
    <property type="entry name" value="PRKCSH_1"/>
    <property type="match status" value="1"/>
</dbReference>
<dbReference type="GO" id="GO:0008270">
    <property type="term" value="F:zinc ion binding"/>
    <property type="evidence" value="ECO:0007669"/>
    <property type="project" value="UniProtKB-KW"/>
</dbReference>
<dbReference type="GO" id="GO:0006491">
    <property type="term" value="P:N-glycan processing"/>
    <property type="evidence" value="ECO:0007669"/>
    <property type="project" value="TreeGrafter"/>
</dbReference>
<dbReference type="AlphaFoldDB" id="A0A553PA80"/>
<dbReference type="SUPFAM" id="SSF57424">
    <property type="entry name" value="LDL receptor-like module"/>
    <property type="match status" value="1"/>
</dbReference>
<feature type="domain" description="EF-hand" evidence="10">
    <location>
        <begin position="782"/>
        <end position="817"/>
    </location>
</feature>
<name>A0A553PA80_TIGCA</name>
<dbReference type="CDD" id="cd00112">
    <property type="entry name" value="LDLa"/>
    <property type="match status" value="1"/>
</dbReference>
<dbReference type="GO" id="GO:0005509">
    <property type="term" value="F:calcium ion binding"/>
    <property type="evidence" value="ECO:0007669"/>
    <property type="project" value="InterPro"/>
</dbReference>
<evidence type="ECO:0000256" key="4">
    <source>
        <dbReference type="ARBA" id="ARBA00022771"/>
    </source>
</evidence>
<evidence type="ECO:0000313" key="12">
    <source>
        <dbReference type="EMBL" id="TRY74583.1"/>
    </source>
</evidence>
<dbReference type="Gene3D" id="6.10.140.2220">
    <property type="match status" value="1"/>
</dbReference>
<keyword evidence="4" id="KW-0863">Zinc-finger</keyword>
<dbReference type="InterPro" id="IPR036607">
    <property type="entry name" value="PRKCSH"/>
</dbReference>
<dbReference type="SUPFAM" id="SSF144232">
    <property type="entry name" value="HIT/MYND zinc finger-like"/>
    <property type="match status" value="1"/>
</dbReference>
<comment type="caution">
    <text evidence="12">The sequence shown here is derived from an EMBL/GenBank/DDBJ whole genome shotgun (WGS) entry which is preliminary data.</text>
</comment>
<gene>
    <name evidence="12" type="ORF">TCAL_01649</name>
</gene>
<evidence type="ECO:0000259" key="11">
    <source>
        <dbReference type="PROSITE" id="PS51914"/>
    </source>
</evidence>
<evidence type="ECO:0000256" key="6">
    <source>
        <dbReference type="ARBA" id="ARBA00022833"/>
    </source>
</evidence>
<dbReference type="EMBL" id="VCGU01000005">
    <property type="protein sequence ID" value="TRY74583.1"/>
    <property type="molecule type" value="Genomic_DNA"/>
</dbReference>
<dbReference type="InterPro" id="IPR002172">
    <property type="entry name" value="LDrepeatLR_classA_rpt"/>
</dbReference>
<dbReference type="Gene3D" id="2.70.130.10">
    <property type="entry name" value="Mannose-6-phosphate receptor binding domain"/>
    <property type="match status" value="1"/>
</dbReference>
<dbReference type="InterPro" id="IPR002893">
    <property type="entry name" value="Znf_MYND"/>
</dbReference>
<proteinExistence type="predicted"/>
<keyword evidence="6" id="KW-0862">Zinc</keyword>
<keyword evidence="8" id="KW-0175">Coiled coil</keyword>
<dbReference type="PROSITE" id="PS50222">
    <property type="entry name" value="EF_HAND_2"/>
    <property type="match status" value="1"/>
</dbReference>
<dbReference type="Gene3D" id="4.10.400.10">
    <property type="entry name" value="Low-density Lipoprotein Receptor"/>
    <property type="match status" value="1"/>
</dbReference>